<dbReference type="InterPro" id="IPR028098">
    <property type="entry name" value="Glyco_trans_4-like_N"/>
</dbReference>
<dbReference type="SUPFAM" id="SSF53756">
    <property type="entry name" value="UDP-Glycosyltransferase/glycogen phosphorylase"/>
    <property type="match status" value="1"/>
</dbReference>
<dbReference type="GO" id="GO:0016757">
    <property type="term" value="F:glycosyltransferase activity"/>
    <property type="evidence" value="ECO:0007669"/>
    <property type="project" value="InterPro"/>
</dbReference>
<dbReference type="AlphaFoldDB" id="A0A5M6ABI8"/>
<gene>
    <name evidence="4" type="ORF">F2Y86_07240</name>
</gene>
<dbReference type="Gene3D" id="3.40.50.2000">
    <property type="entry name" value="Glycogen Phosphorylase B"/>
    <property type="match status" value="2"/>
</dbReference>
<proteinExistence type="predicted"/>
<evidence type="ECO:0000313" key="4">
    <source>
        <dbReference type="EMBL" id="KAA5409972.1"/>
    </source>
</evidence>
<reference evidence="4 5" key="1">
    <citation type="journal article" date="2019" name="Nat. Med.">
        <title>A library of human gut bacterial isolates paired with longitudinal multiomics data enables mechanistic microbiome research.</title>
        <authorList>
            <person name="Poyet M."/>
            <person name="Groussin M."/>
            <person name="Gibbons S.M."/>
            <person name="Avila-Pacheco J."/>
            <person name="Jiang X."/>
            <person name="Kearney S.M."/>
            <person name="Perrotta A.R."/>
            <person name="Berdy B."/>
            <person name="Zhao S."/>
            <person name="Lieberman T.D."/>
            <person name="Swanson P.K."/>
            <person name="Smith M."/>
            <person name="Roesemann S."/>
            <person name="Alexander J.E."/>
            <person name="Rich S.A."/>
            <person name="Livny J."/>
            <person name="Vlamakis H."/>
            <person name="Clish C."/>
            <person name="Bullock K."/>
            <person name="Deik A."/>
            <person name="Scott J."/>
            <person name="Pierce K.A."/>
            <person name="Xavier R.J."/>
            <person name="Alm E.J."/>
        </authorList>
    </citation>
    <scope>NUCLEOTIDE SEQUENCE [LARGE SCALE GENOMIC DNA]</scope>
    <source>
        <strain evidence="4 5">BIOML-A7</strain>
    </source>
</reference>
<organism evidence="4 5">
    <name type="scientific">Bacteroides cellulosilyticus</name>
    <dbReference type="NCBI Taxonomy" id="246787"/>
    <lineage>
        <taxon>Bacteria</taxon>
        <taxon>Pseudomonadati</taxon>
        <taxon>Bacteroidota</taxon>
        <taxon>Bacteroidia</taxon>
        <taxon>Bacteroidales</taxon>
        <taxon>Bacteroidaceae</taxon>
        <taxon>Bacteroides</taxon>
    </lineage>
</organism>
<dbReference type="CDD" id="cd03809">
    <property type="entry name" value="GT4_MtfB-like"/>
    <property type="match status" value="1"/>
</dbReference>
<keyword evidence="1 4" id="KW-0808">Transferase</keyword>
<sequence length="368" mass="42820">MNQPYILYDSLIFDLQKFGGISRYFCEIISRLNVKYDISLYYTENYYLAQSKICKHHLHIPGFLFKHFRYKFYRKNQKLTKKLLLSSSPYLFHPTYYDLTFLKYIGDNPFVITVHDMTYERLPEYFSGAEGTIQLKKEIITKANRIIAISENTKKDIVEILNIAPTKIDVIHHGTSIQPPLGRQKLLLPNKYLLFVGDRTSYKNFQRLLEAFANIYKNIKDLYLICTGKPFSPEELQQIHKLHVENQTLQFSVNDEDLSELYSRALLFVYPSLYEGFGIPILEAYACNCPVALSNTSCFPEIAGNAGAYFDPYSVEAITDTITAVINNKEERSRLIIAGKERLKLYSWEEAAKKTEMVYQKVLNDFLK</sequence>
<evidence type="ECO:0000256" key="1">
    <source>
        <dbReference type="ARBA" id="ARBA00022679"/>
    </source>
</evidence>
<feature type="domain" description="Glycosyltransferase subfamily 4-like N-terminal" evidence="3">
    <location>
        <begin position="18"/>
        <end position="175"/>
    </location>
</feature>
<dbReference type="RefSeq" id="WP_007210964.1">
    <property type="nucleotide sequence ID" value="NZ_JADMXO010000001.1"/>
</dbReference>
<dbReference type="Pfam" id="PF00534">
    <property type="entry name" value="Glycos_transf_1"/>
    <property type="match status" value="1"/>
</dbReference>
<dbReference type="InterPro" id="IPR001296">
    <property type="entry name" value="Glyco_trans_1"/>
</dbReference>
<dbReference type="PANTHER" id="PTHR46401:SF2">
    <property type="entry name" value="GLYCOSYLTRANSFERASE WBBK-RELATED"/>
    <property type="match status" value="1"/>
</dbReference>
<dbReference type="PANTHER" id="PTHR46401">
    <property type="entry name" value="GLYCOSYLTRANSFERASE WBBK-RELATED"/>
    <property type="match status" value="1"/>
</dbReference>
<evidence type="ECO:0000313" key="5">
    <source>
        <dbReference type="Proteomes" id="UP000325055"/>
    </source>
</evidence>
<evidence type="ECO:0000259" key="2">
    <source>
        <dbReference type="Pfam" id="PF00534"/>
    </source>
</evidence>
<protein>
    <submittedName>
        <fullName evidence="4">Glycosyltransferase family 4 protein</fullName>
    </submittedName>
</protein>
<feature type="domain" description="Glycosyl transferase family 1" evidence="2">
    <location>
        <begin position="190"/>
        <end position="342"/>
    </location>
</feature>
<dbReference type="Pfam" id="PF13439">
    <property type="entry name" value="Glyco_transf_4"/>
    <property type="match status" value="1"/>
</dbReference>
<accession>A0A5M6ABI8</accession>
<dbReference type="EMBL" id="VVYW01000005">
    <property type="protein sequence ID" value="KAA5409972.1"/>
    <property type="molecule type" value="Genomic_DNA"/>
</dbReference>
<name>A0A5M6ABI8_9BACE</name>
<evidence type="ECO:0000259" key="3">
    <source>
        <dbReference type="Pfam" id="PF13439"/>
    </source>
</evidence>
<comment type="caution">
    <text evidence="4">The sequence shown here is derived from an EMBL/GenBank/DDBJ whole genome shotgun (WGS) entry which is preliminary data.</text>
</comment>
<dbReference type="Proteomes" id="UP000325055">
    <property type="component" value="Unassembled WGS sequence"/>
</dbReference>